<keyword evidence="3" id="KW-1185">Reference proteome</keyword>
<reference evidence="2 3" key="1">
    <citation type="journal article" date="2024" name="Int. J. Syst. Evol. Microbiol.">
        <title>Microbacterium memoriense sp. nov., a member of the Actinomycetota from marine beach sediment of the north coast of Portugal.</title>
        <authorList>
            <person name="Santos J.D.N.D."/>
            <person name="Klimek D."/>
            <person name="Calusinska M."/>
            <person name="Lobo-da-Cunha A."/>
            <person name="Catita J."/>
            <person name="Goncalves H."/>
            <person name="Gonzalez I."/>
            <person name="Lage O.M."/>
        </authorList>
    </citation>
    <scope>NUCLEOTIDE SEQUENCE [LARGE SCALE GENOMIC DNA]</scope>
    <source>
        <strain evidence="2 3">PMIC_1C1B</strain>
    </source>
</reference>
<evidence type="ECO:0000256" key="1">
    <source>
        <dbReference type="SAM" id="Phobius"/>
    </source>
</evidence>
<dbReference type="Proteomes" id="UP001300496">
    <property type="component" value="Unassembled WGS sequence"/>
</dbReference>
<keyword evidence="1" id="KW-1133">Transmembrane helix</keyword>
<keyword evidence="1" id="KW-0812">Transmembrane</keyword>
<evidence type="ECO:0008006" key="4">
    <source>
        <dbReference type="Google" id="ProtNLM"/>
    </source>
</evidence>
<dbReference type="EMBL" id="JAODOR010000004">
    <property type="protein sequence ID" value="MCT9001307.1"/>
    <property type="molecule type" value="Genomic_DNA"/>
</dbReference>
<sequence>MDYGWLSHALMWIIGAMSVCAVLGAAGALWSMGRSGYRKD</sequence>
<dbReference type="RefSeq" id="WP_261605862.1">
    <property type="nucleotide sequence ID" value="NZ_JAODOR010000004.1"/>
</dbReference>
<keyword evidence="1" id="KW-0472">Membrane</keyword>
<feature type="transmembrane region" description="Helical" evidence="1">
    <location>
        <begin position="6"/>
        <end position="30"/>
    </location>
</feature>
<evidence type="ECO:0000313" key="3">
    <source>
        <dbReference type="Proteomes" id="UP001300496"/>
    </source>
</evidence>
<accession>A0ABT2P9P9</accession>
<evidence type="ECO:0000313" key="2">
    <source>
        <dbReference type="EMBL" id="MCT9001307.1"/>
    </source>
</evidence>
<protein>
    <recommendedName>
        <fullName evidence="4">LPXTG cell wall anchor domain-containing protein</fullName>
    </recommendedName>
</protein>
<organism evidence="2 3">
    <name type="scientific">Microbacterium memoriense</name>
    <dbReference type="NCBI Taxonomy" id="2978350"/>
    <lineage>
        <taxon>Bacteria</taxon>
        <taxon>Bacillati</taxon>
        <taxon>Actinomycetota</taxon>
        <taxon>Actinomycetes</taxon>
        <taxon>Micrococcales</taxon>
        <taxon>Microbacteriaceae</taxon>
        <taxon>Microbacterium</taxon>
    </lineage>
</organism>
<gene>
    <name evidence="2" type="ORF">N4R40_02855</name>
</gene>
<comment type="caution">
    <text evidence="2">The sequence shown here is derived from an EMBL/GenBank/DDBJ whole genome shotgun (WGS) entry which is preliminary data.</text>
</comment>
<name>A0ABT2P9P9_9MICO</name>
<proteinExistence type="predicted"/>